<dbReference type="STRING" id="1391627.SAMN05216464_111218"/>
<feature type="chain" id="PRO_5011781139" evidence="1">
    <location>
        <begin position="21"/>
        <end position="401"/>
    </location>
</feature>
<sequence length="401" mass="44675">MKKYLLTLVFVIVGVAGVFAQSAEDQKEAEVKAVAALINAQKTANSKDLITTFFQAGINNLLGNTHSFALNSSFYGIDSVFRDKREKVSYERERWLRQSTFNIALTGDSSNNITKIAGGFTFTIINKTDIKYTKFANADVKDLVDMQTLILDLKKGILSYIAAKHQADYLNIDSNRAFTKSWTDAVKKHDFTNLHPYIKEALGDPALVSDILRSVPATNKADLQAAISGTLKGADLFHTLYINIAAKYAHKPLWTFSPTGVYNRVTKQGEYVLASNFTVGLTSDPAKKPWEIEIKSQFKFASDTTVSAVNYNNKPFTASIGVNKILIENEDKESKMEFKFFTSYDHQFGSAPKDPDTGSFFLNSTLRINVFKSLWLPVTIKYDPKSANLFGYFSITANLGN</sequence>
<evidence type="ECO:0000256" key="1">
    <source>
        <dbReference type="SAM" id="SignalP"/>
    </source>
</evidence>
<dbReference type="EMBL" id="FNAI01000011">
    <property type="protein sequence ID" value="SDE99495.1"/>
    <property type="molecule type" value="Genomic_DNA"/>
</dbReference>
<reference evidence="2 3" key="1">
    <citation type="submission" date="2016-10" db="EMBL/GenBank/DDBJ databases">
        <authorList>
            <person name="de Groot N.N."/>
        </authorList>
    </citation>
    <scope>NUCLEOTIDE SEQUENCE [LARGE SCALE GENOMIC DNA]</scope>
    <source>
        <strain evidence="2 3">47C3B</strain>
    </source>
</reference>
<feature type="signal peptide" evidence="1">
    <location>
        <begin position="1"/>
        <end position="20"/>
    </location>
</feature>
<dbReference type="AlphaFoldDB" id="A0A1G7HGF7"/>
<gene>
    <name evidence="2" type="ORF">SAMN05216464_111218</name>
</gene>
<organism evidence="2 3">
    <name type="scientific">Mucilaginibacter pineti</name>
    <dbReference type="NCBI Taxonomy" id="1391627"/>
    <lineage>
        <taxon>Bacteria</taxon>
        <taxon>Pseudomonadati</taxon>
        <taxon>Bacteroidota</taxon>
        <taxon>Sphingobacteriia</taxon>
        <taxon>Sphingobacteriales</taxon>
        <taxon>Sphingobacteriaceae</taxon>
        <taxon>Mucilaginibacter</taxon>
    </lineage>
</organism>
<name>A0A1G7HGF7_9SPHI</name>
<dbReference type="RefSeq" id="WP_091152643.1">
    <property type="nucleotide sequence ID" value="NZ_FNAI01000011.1"/>
</dbReference>
<accession>A0A1G7HGF7</accession>
<proteinExistence type="predicted"/>
<keyword evidence="1" id="KW-0732">Signal</keyword>
<keyword evidence="3" id="KW-1185">Reference proteome</keyword>
<evidence type="ECO:0000313" key="3">
    <source>
        <dbReference type="Proteomes" id="UP000199072"/>
    </source>
</evidence>
<dbReference type="OrthoDB" id="1326180at2"/>
<dbReference type="Proteomes" id="UP000199072">
    <property type="component" value="Unassembled WGS sequence"/>
</dbReference>
<evidence type="ECO:0000313" key="2">
    <source>
        <dbReference type="EMBL" id="SDE99495.1"/>
    </source>
</evidence>
<protein>
    <submittedName>
        <fullName evidence="2">Uncharacterized protein</fullName>
    </submittedName>
</protein>